<keyword evidence="2" id="KW-0554">One-carbon metabolism</keyword>
<evidence type="ECO:0000256" key="9">
    <source>
        <dbReference type="ARBA" id="ARBA00023136"/>
    </source>
</evidence>
<evidence type="ECO:0000256" key="3">
    <source>
        <dbReference type="ARBA" id="ARBA00022603"/>
    </source>
</evidence>
<feature type="transmembrane region" description="Helical" evidence="13">
    <location>
        <begin position="247"/>
        <end position="265"/>
    </location>
</feature>
<keyword evidence="5 13" id="KW-0812">Transmembrane</keyword>
<dbReference type="InterPro" id="IPR030688">
    <property type="entry name" value="MeTrfase_MtrA/MtxA"/>
</dbReference>
<evidence type="ECO:0000256" key="4">
    <source>
        <dbReference type="ARBA" id="ARBA00022679"/>
    </source>
</evidence>
<dbReference type="GeneID" id="89228962"/>
<evidence type="ECO:0000256" key="5">
    <source>
        <dbReference type="ARBA" id="ARBA00022692"/>
    </source>
</evidence>
<dbReference type="GO" id="GO:0050897">
    <property type="term" value="F:cobalt ion binding"/>
    <property type="evidence" value="ECO:0007669"/>
    <property type="project" value="InterPro"/>
</dbReference>
<dbReference type="GO" id="GO:0032259">
    <property type="term" value="P:methylation"/>
    <property type="evidence" value="ECO:0007669"/>
    <property type="project" value="UniProtKB-KW"/>
</dbReference>
<evidence type="ECO:0000256" key="7">
    <source>
        <dbReference type="ARBA" id="ARBA00022989"/>
    </source>
</evidence>
<proteinExistence type="predicted"/>
<evidence type="ECO:0000256" key="10">
    <source>
        <dbReference type="ARBA" id="ARBA00023285"/>
    </source>
</evidence>
<evidence type="ECO:0000256" key="8">
    <source>
        <dbReference type="ARBA" id="ARBA00022994"/>
    </source>
</evidence>
<keyword evidence="1" id="KW-1003">Cell membrane</keyword>
<keyword evidence="15" id="KW-1185">Reference proteome</keyword>
<name>A0AA96V718_9EURY</name>
<evidence type="ECO:0000256" key="1">
    <source>
        <dbReference type="ARBA" id="ARBA00022475"/>
    </source>
</evidence>
<keyword evidence="8" id="KW-0484">Methanogenesis</keyword>
<dbReference type="GO" id="GO:0016020">
    <property type="term" value="C:membrane"/>
    <property type="evidence" value="ECO:0007669"/>
    <property type="project" value="UniProtKB-UniRule"/>
</dbReference>
<protein>
    <recommendedName>
        <fullName evidence="11">Tetrahydromethanopterin S-methyltransferase subunit A</fullName>
        <ecNumber evidence="11">7.2.1.4</ecNumber>
    </recommendedName>
</protein>
<keyword evidence="10" id="KW-0170">Cobalt</keyword>
<dbReference type="RefSeq" id="WP_338097692.1">
    <property type="nucleotide sequence ID" value="NZ_CP131061.1"/>
</dbReference>
<evidence type="ECO:0000256" key="11">
    <source>
        <dbReference type="NCBIfam" id="TIGR01111"/>
    </source>
</evidence>
<keyword evidence="9 13" id="KW-0472">Membrane</keyword>
<dbReference type="AlphaFoldDB" id="A0AA96V718"/>
<organism evidence="14 15">
    <name type="scientific">Methanolapillus ohkumae</name>
    <dbReference type="NCBI Taxonomy" id="3028298"/>
    <lineage>
        <taxon>Archaea</taxon>
        <taxon>Methanobacteriati</taxon>
        <taxon>Methanobacteriota</taxon>
        <taxon>Stenosarchaea group</taxon>
        <taxon>Methanomicrobia</taxon>
        <taxon>Methanosarcinales</taxon>
        <taxon>Methanosarcinaceae</taxon>
        <taxon>Methanolapillus</taxon>
    </lineage>
</organism>
<dbReference type="Proteomes" id="UP001304970">
    <property type="component" value="Chromosome"/>
</dbReference>
<dbReference type="NCBIfam" id="TIGR01111">
    <property type="entry name" value="mtrA"/>
    <property type="match status" value="1"/>
</dbReference>
<dbReference type="GO" id="GO:0030269">
    <property type="term" value="F:tetrahydromethanopterin S-methyltransferase activity"/>
    <property type="evidence" value="ECO:0007669"/>
    <property type="project" value="UniProtKB-UniRule"/>
</dbReference>
<evidence type="ECO:0000256" key="6">
    <source>
        <dbReference type="ARBA" id="ARBA00022967"/>
    </source>
</evidence>
<evidence type="ECO:0000256" key="12">
    <source>
        <dbReference type="SAM" id="MobiDB-lite"/>
    </source>
</evidence>
<dbReference type="PIRSF" id="PIRSF500207">
    <property type="entry name" value="MtrA"/>
    <property type="match status" value="1"/>
</dbReference>
<evidence type="ECO:0000313" key="15">
    <source>
        <dbReference type="Proteomes" id="UP001304970"/>
    </source>
</evidence>
<keyword evidence="3" id="KW-0489">Methyltransferase</keyword>
<dbReference type="GO" id="GO:0015948">
    <property type="term" value="P:methanogenesis"/>
    <property type="evidence" value="ECO:0007669"/>
    <property type="project" value="UniProtKB-UniRule"/>
</dbReference>
<dbReference type="EMBL" id="CP131061">
    <property type="protein sequence ID" value="WNY27734.1"/>
    <property type="molecule type" value="Genomic_DNA"/>
</dbReference>
<keyword evidence="4" id="KW-0808">Transferase</keyword>
<evidence type="ECO:0000313" key="14">
    <source>
        <dbReference type="EMBL" id="WNY27734.1"/>
    </source>
</evidence>
<feature type="region of interest" description="Disordered" evidence="12">
    <location>
        <begin position="158"/>
        <end position="185"/>
    </location>
</feature>
<keyword evidence="6" id="KW-1278">Translocase</keyword>
<dbReference type="InterPro" id="IPR005778">
    <property type="entry name" value="MtrA"/>
</dbReference>
<keyword evidence="7 13" id="KW-1133">Transmembrane helix</keyword>
<dbReference type="PIRSF" id="PIRSF009452">
    <property type="entry name" value="MtrA_MtxA"/>
    <property type="match status" value="1"/>
</dbReference>
<evidence type="ECO:0000256" key="2">
    <source>
        <dbReference type="ARBA" id="ARBA00022563"/>
    </source>
</evidence>
<sequence length="266" mass="28468">MPEKKNAAAGWPMLKGEYRSGDQTSCVAVVTCGSHLEDEALIAAGAAISGSCKTENLGIEKLVTHIVSNPNIRYLIVAGAEVKGHITGEAILMLHKNGISNNRIVGAKGAIPYVENLSKNAVDRFMEQIECINMINVEETGLISSKIQECLQKDPGAFSKPPLLPDVKEKDTQNSKGIGNDLENDSKNGVDPADFAKRDGTGGEYLGIENVSSLVMMARLKAIDQKIAGIGDYHKFQAGYHAGRMEGFAVGFVIILAIFGLLLLIL</sequence>
<dbReference type="NCBIfam" id="NF002126">
    <property type="entry name" value="PRK00964.1-4"/>
    <property type="match status" value="1"/>
</dbReference>
<evidence type="ECO:0000256" key="13">
    <source>
        <dbReference type="SAM" id="Phobius"/>
    </source>
</evidence>
<gene>
    <name evidence="14" type="ORF">MsAm2_15400</name>
</gene>
<reference evidence="14 15" key="1">
    <citation type="submission" date="2023-07" db="EMBL/GenBank/DDBJ databases">
        <title>Closed genome sequence of Methanosarcinaceae archaeon Am2.</title>
        <authorList>
            <person name="Poehlein A."/>
            <person name="Protasov E."/>
            <person name="Platt K."/>
            <person name="Reeh H."/>
            <person name="Daniel R."/>
            <person name="Brune A."/>
        </authorList>
    </citation>
    <scope>NUCLEOTIDE SEQUENCE [LARGE SCALE GENOMIC DNA]</scope>
    <source>
        <strain evidence="14 15">Am2</strain>
    </source>
</reference>
<accession>A0AA96V718</accession>
<dbReference type="EC" id="7.2.1.4" evidence="11"/>
<dbReference type="Pfam" id="PF04208">
    <property type="entry name" value="MtrA"/>
    <property type="match status" value="1"/>
</dbReference>
<dbReference type="GO" id="GO:0006730">
    <property type="term" value="P:one-carbon metabolic process"/>
    <property type="evidence" value="ECO:0007669"/>
    <property type="project" value="UniProtKB-KW"/>
</dbReference>